<name>A0A643BR74_BALPH</name>
<organism evidence="5 6">
    <name type="scientific">Balaenoptera physalus</name>
    <name type="common">Fin whale</name>
    <name type="synonym">Balaena physalus</name>
    <dbReference type="NCBI Taxonomy" id="9770"/>
    <lineage>
        <taxon>Eukaryota</taxon>
        <taxon>Metazoa</taxon>
        <taxon>Chordata</taxon>
        <taxon>Craniata</taxon>
        <taxon>Vertebrata</taxon>
        <taxon>Euteleostomi</taxon>
        <taxon>Mammalia</taxon>
        <taxon>Eutheria</taxon>
        <taxon>Laurasiatheria</taxon>
        <taxon>Artiodactyla</taxon>
        <taxon>Whippomorpha</taxon>
        <taxon>Cetacea</taxon>
        <taxon>Mysticeti</taxon>
        <taxon>Balaenopteridae</taxon>
        <taxon>Balaenoptera</taxon>
    </lineage>
</organism>
<dbReference type="CDD" id="cd04046">
    <property type="entry name" value="C2_Calpain"/>
    <property type="match status" value="1"/>
</dbReference>
<dbReference type="SUPFAM" id="SSF54001">
    <property type="entry name" value="Cysteine proteinases"/>
    <property type="match status" value="1"/>
</dbReference>
<dbReference type="AlphaFoldDB" id="A0A643BR74"/>
<dbReference type="InterPro" id="IPR000008">
    <property type="entry name" value="C2_dom"/>
</dbReference>
<feature type="non-terminal residue" evidence="5">
    <location>
        <position position="1"/>
    </location>
</feature>
<dbReference type="Pfam" id="PF00648">
    <property type="entry name" value="Peptidase_C2"/>
    <property type="match status" value="1"/>
</dbReference>
<dbReference type="SUPFAM" id="SSF49758">
    <property type="entry name" value="Calpain large subunit, middle domain (domain III)"/>
    <property type="match status" value="1"/>
</dbReference>
<dbReference type="InterPro" id="IPR036213">
    <property type="entry name" value="Calpain_III_sf"/>
</dbReference>
<dbReference type="PROSITE" id="PS50004">
    <property type="entry name" value="C2"/>
    <property type="match status" value="1"/>
</dbReference>
<feature type="domain" description="Calpain catalytic" evidence="4">
    <location>
        <begin position="24"/>
        <end position="107"/>
    </location>
</feature>
<evidence type="ECO:0008006" key="7">
    <source>
        <dbReference type="Google" id="ProtNLM"/>
    </source>
</evidence>
<sequence length="383" mass="42831">KTQPAVELALALCRAVIPDWKEQELAGCYQALDGGNTADALVDFTGGVSEPIDLTESDFASDEAKRNQLFERVLKVHSRGGLISASIKPAALLPDLWVPGMVAAHDYLQDSEEWQKVSKSEREKLGVTVQDDGEFWLLEPEDEVLICIQQRPKQSTRRDGKGENLAIGFDIYKVEENRQYRMHSLQHRTASSIYINSRSVFLRTEQPEGRYVIIPTTFEPGHTGEFLLRVFTDVPSNCRELRLDEPPRSCWSSLCGYPQQVTQVHVLGATGLKDSPTGANSYVIIKSEGDKVRSAVQKGTSTPEYDVKGIFYRKKPSQPITVQIWNYRVLKDEFLGQVYLKASSDDLQALHTLHLRDRNSRQPSDLPGTVAVRVLSSASLTAI</sequence>
<evidence type="ECO:0000313" key="6">
    <source>
        <dbReference type="Proteomes" id="UP000437017"/>
    </source>
</evidence>
<dbReference type="PANTHER" id="PTHR10183">
    <property type="entry name" value="CALPAIN"/>
    <property type="match status" value="1"/>
</dbReference>
<dbReference type="OrthoDB" id="424753at2759"/>
<dbReference type="Pfam" id="PF00168">
    <property type="entry name" value="C2"/>
    <property type="match status" value="1"/>
</dbReference>
<dbReference type="GO" id="GO:0005737">
    <property type="term" value="C:cytoplasm"/>
    <property type="evidence" value="ECO:0007669"/>
    <property type="project" value="TreeGrafter"/>
</dbReference>
<dbReference type="PANTHER" id="PTHR10183:SF402">
    <property type="entry name" value="CALPAIN-5"/>
    <property type="match status" value="1"/>
</dbReference>
<dbReference type="InterPro" id="IPR033884">
    <property type="entry name" value="C2_Calpain"/>
</dbReference>
<dbReference type="Gene3D" id="2.60.40.150">
    <property type="entry name" value="C2 domain"/>
    <property type="match status" value="1"/>
</dbReference>
<dbReference type="GO" id="GO:0004198">
    <property type="term" value="F:calcium-dependent cysteine-type endopeptidase activity"/>
    <property type="evidence" value="ECO:0007669"/>
    <property type="project" value="InterPro"/>
</dbReference>
<dbReference type="InterPro" id="IPR035892">
    <property type="entry name" value="C2_domain_sf"/>
</dbReference>
<protein>
    <recommendedName>
        <fullName evidence="7">C2 domain-containing protein</fullName>
    </recommendedName>
</protein>
<dbReference type="EMBL" id="SGJD01005381">
    <property type="protein sequence ID" value="KAB0390471.1"/>
    <property type="molecule type" value="Genomic_DNA"/>
</dbReference>
<evidence type="ECO:0000259" key="4">
    <source>
        <dbReference type="PROSITE" id="PS50203"/>
    </source>
</evidence>
<proteinExistence type="inferred from homology"/>
<dbReference type="InterPro" id="IPR022683">
    <property type="entry name" value="Calpain_III"/>
</dbReference>
<dbReference type="InterPro" id="IPR022682">
    <property type="entry name" value="Calpain_domain_III"/>
</dbReference>
<dbReference type="SMART" id="SM00720">
    <property type="entry name" value="calpain_III"/>
    <property type="match status" value="1"/>
</dbReference>
<dbReference type="Proteomes" id="UP000437017">
    <property type="component" value="Unassembled WGS sequence"/>
</dbReference>
<dbReference type="FunFam" id="2.60.40.150:FF:000136">
    <property type="entry name" value="Calpain 5"/>
    <property type="match status" value="1"/>
</dbReference>
<evidence type="ECO:0000259" key="3">
    <source>
        <dbReference type="PROSITE" id="PS50004"/>
    </source>
</evidence>
<dbReference type="SUPFAM" id="SSF49562">
    <property type="entry name" value="C2 domain (Calcium/lipid-binding domain, CaLB)"/>
    <property type="match status" value="1"/>
</dbReference>
<evidence type="ECO:0000256" key="1">
    <source>
        <dbReference type="ARBA" id="ARBA00007623"/>
    </source>
</evidence>
<dbReference type="GO" id="GO:0006508">
    <property type="term" value="P:proteolysis"/>
    <property type="evidence" value="ECO:0007669"/>
    <property type="project" value="InterPro"/>
</dbReference>
<dbReference type="SMART" id="SM00239">
    <property type="entry name" value="C2"/>
    <property type="match status" value="1"/>
</dbReference>
<dbReference type="FunFam" id="2.60.120.380:FF:000003">
    <property type="entry name" value="Calpain 5"/>
    <property type="match status" value="1"/>
</dbReference>
<comment type="similarity">
    <text evidence="1">Belongs to the peptidase C2 family.</text>
</comment>
<accession>A0A643BR74</accession>
<feature type="domain" description="C2" evidence="3">
    <location>
        <begin position="242"/>
        <end position="357"/>
    </location>
</feature>
<reference evidence="5 6" key="1">
    <citation type="journal article" date="2019" name="PLoS ONE">
        <title>Genomic analyses reveal an absence of contemporary introgressive admixture between fin whales and blue whales, despite known hybrids.</title>
        <authorList>
            <person name="Westbury M.V."/>
            <person name="Petersen B."/>
            <person name="Lorenzen E.D."/>
        </authorList>
    </citation>
    <scope>NUCLEOTIDE SEQUENCE [LARGE SCALE GENOMIC DNA]</scope>
    <source>
        <strain evidence="5">FinWhale-01</strain>
    </source>
</reference>
<dbReference type="InterPro" id="IPR001300">
    <property type="entry name" value="Peptidase_C2_calpain_cat"/>
</dbReference>
<comment type="caution">
    <text evidence="2">Lacks conserved residue(s) required for the propagation of feature annotation.</text>
</comment>
<dbReference type="InterPro" id="IPR022684">
    <property type="entry name" value="Calpain_cysteine_protease"/>
</dbReference>
<dbReference type="Pfam" id="PF01067">
    <property type="entry name" value="Calpain_III"/>
    <property type="match status" value="1"/>
</dbReference>
<dbReference type="PROSITE" id="PS50203">
    <property type="entry name" value="CALPAIN_CAT"/>
    <property type="match status" value="1"/>
</dbReference>
<dbReference type="InterPro" id="IPR038765">
    <property type="entry name" value="Papain-like_cys_pep_sf"/>
</dbReference>
<gene>
    <name evidence="5" type="ORF">E2I00_009391</name>
</gene>
<evidence type="ECO:0000256" key="2">
    <source>
        <dbReference type="PROSITE-ProRule" id="PRU00239"/>
    </source>
</evidence>
<dbReference type="Gene3D" id="2.60.120.380">
    <property type="match status" value="1"/>
</dbReference>
<evidence type="ECO:0000313" key="5">
    <source>
        <dbReference type="EMBL" id="KAB0390471.1"/>
    </source>
</evidence>
<dbReference type="SMART" id="SM00230">
    <property type="entry name" value="CysPc"/>
    <property type="match status" value="1"/>
</dbReference>
<comment type="caution">
    <text evidence="5">The sequence shown here is derived from an EMBL/GenBank/DDBJ whole genome shotgun (WGS) entry which is preliminary data.</text>
</comment>
<keyword evidence="6" id="KW-1185">Reference proteome</keyword>